<gene>
    <name evidence="1" type="ORF">ABVT43_16100</name>
</gene>
<dbReference type="PANTHER" id="PTHR11905:SF159">
    <property type="entry name" value="ADAM METALLOPROTEASE"/>
    <property type="match status" value="1"/>
</dbReference>
<dbReference type="SUPFAM" id="SSF55486">
    <property type="entry name" value="Metalloproteases ('zincins'), catalytic domain"/>
    <property type="match status" value="1"/>
</dbReference>
<accession>A0ABV2BXK3</accession>
<sequence length="491" mass="53916">MKNNLKIKLCALAVGFSSLISSTHLLALEGNALHQKVTSMETNGAEFQSFDLFATVEPGQHAMQMLTATESDKRLDIQGAEFFKVNMQGLNSLKRSAANGISLSIPYGQKNGKKEGIKVKLFQKKIFTDSAQFIRKNGMNDKGQAISPDDMDLGIHYQGIVEGEENSIVAISIFKNGIEGRLHSTQHGDINFGKLRDVDGKIRASNSELADSHVMIRMSNLEHAKPDFQCGNDSAISPFENSEWESGLTSRQQYSFDNMNGFTDAKAASDYEFKVKTILSGYLVYEIKQAGWSLDNWVSSVLNQVSAVYDVNDITMLSNGYIWYDTNNSPTYDKNNGNQLLTDIHTYDGSNTKDSDGSLLLTSSKWSATSGGLAWVRTMCSTNQYRVGWAALTPSHSYFPTYSWTVDVYAHEMGHIAGSEHTHSCKWNGNNTAIDSCGQIEGTCAAPGRPAKGQGTVMSYCHFNVGKNPALGFGSQPGARIRNHIYSCASR</sequence>
<dbReference type="Proteomes" id="UP001548189">
    <property type="component" value="Unassembled WGS sequence"/>
</dbReference>
<evidence type="ECO:0000313" key="2">
    <source>
        <dbReference type="Proteomes" id="UP001548189"/>
    </source>
</evidence>
<proteinExistence type="predicted"/>
<organism evidence="1 2">
    <name type="scientific">Aliikangiella maris</name>
    <dbReference type="NCBI Taxonomy" id="3162458"/>
    <lineage>
        <taxon>Bacteria</taxon>
        <taxon>Pseudomonadati</taxon>
        <taxon>Pseudomonadota</taxon>
        <taxon>Gammaproteobacteria</taxon>
        <taxon>Oceanospirillales</taxon>
        <taxon>Pleioneaceae</taxon>
        <taxon>Aliikangiella</taxon>
    </lineage>
</organism>
<name>A0ABV2BXK3_9GAMM</name>
<comment type="caution">
    <text evidence="1">The sequence shown here is derived from an EMBL/GenBank/DDBJ whole genome shotgun (WGS) entry which is preliminary data.</text>
</comment>
<reference evidence="1 2" key="1">
    <citation type="submission" date="2024-06" db="EMBL/GenBank/DDBJ databases">
        <authorList>
            <person name="Li F."/>
        </authorList>
    </citation>
    <scope>NUCLEOTIDE SEQUENCE [LARGE SCALE GENOMIC DNA]</scope>
    <source>
        <strain evidence="1 2">GXAS 311</strain>
    </source>
</reference>
<dbReference type="Pfam" id="PF13688">
    <property type="entry name" value="Reprolysin_5"/>
    <property type="match status" value="1"/>
</dbReference>
<dbReference type="Gene3D" id="3.40.390.10">
    <property type="entry name" value="Collagenase (Catalytic Domain)"/>
    <property type="match status" value="1"/>
</dbReference>
<dbReference type="PROSITE" id="PS50215">
    <property type="entry name" value="ADAM_MEPRO"/>
    <property type="match status" value="1"/>
</dbReference>
<evidence type="ECO:0000313" key="1">
    <source>
        <dbReference type="EMBL" id="MET1256664.1"/>
    </source>
</evidence>
<dbReference type="InterPro" id="IPR024079">
    <property type="entry name" value="MetalloPept_cat_dom_sf"/>
</dbReference>
<dbReference type="PANTHER" id="PTHR11905">
    <property type="entry name" value="ADAM A DISINTEGRIN AND METALLOPROTEASE DOMAIN"/>
    <property type="match status" value="1"/>
</dbReference>
<dbReference type="InterPro" id="IPR001590">
    <property type="entry name" value="Peptidase_M12B"/>
</dbReference>
<dbReference type="EMBL" id="JBEVCJ010000025">
    <property type="protein sequence ID" value="MET1256664.1"/>
    <property type="molecule type" value="Genomic_DNA"/>
</dbReference>
<protein>
    <submittedName>
        <fullName evidence="1">M12 family metallo-peptidase</fullName>
    </submittedName>
</protein>
<keyword evidence="2" id="KW-1185">Reference proteome</keyword>